<proteinExistence type="predicted"/>
<dbReference type="KEGG" id="mmed:Mame_04815"/>
<dbReference type="RefSeq" id="WP_155122274.1">
    <property type="nucleotide sequence ID" value="NZ_AQWH01000028.1"/>
</dbReference>
<geneLocation type="plasmid" evidence="2">
    <name>pmm593</name>
</geneLocation>
<accession>A0A1U9Z8R6</accession>
<protein>
    <submittedName>
        <fullName evidence="1">Uncharacterized protein</fullName>
    </submittedName>
</protein>
<gene>
    <name evidence="1" type="ORF">Mame_04815</name>
</gene>
<evidence type="ECO:0000313" key="2">
    <source>
        <dbReference type="Proteomes" id="UP000191135"/>
    </source>
</evidence>
<dbReference type="AlphaFoldDB" id="A0A1U9Z8R6"/>
<dbReference type="Proteomes" id="UP000191135">
    <property type="component" value="Plasmid pMM593"/>
</dbReference>
<organism evidence="1 2">
    <name type="scientific">Martelella mediterranea DSM 17316</name>
    <dbReference type="NCBI Taxonomy" id="1122214"/>
    <lineage>
        <taxon>Bacteria</taxon>
        <taxon>Pseudomonadati</taxon>
        <taxon>Pseudomonadota</taxon>
        <taxon>Alphaproteobacteria</taxon>
        <taxon>Hyphomicrobiales</taxon>
        <taxon>Aurantimonadaceae</taxon>
        <taxon>Martelella</taxon>
    </lineage>
</organism>
<sequence>MVELLFEKGKVGGPSEQTTIQKLGQAFEEGVVRKQFDGKALVGDRAAGGVRERGL</sequence>
<evidence type="ECO:0000313" key="1">
    <source>
        <dbReference type="EMBL" id="AQZ54107.1"/>
    </source>
</evidence>
<reference evidence="1 2" key="1">
    <citation type="submission" date="2017-03" db="EMBL/GenBank/DDBJ databases">
        <title>Foreign affairs: Plasmid Transfer between Roseobacters and Rhizobia.</title>
        <authorList>
            <person name="Bartling P."/>
            <person name="Bunk B."/>
            <person name="Overmann J."/>
            <person name="Brinkmann H."/>
            <person name="Petersen J."/>
        </authorList>
    </citation>
    <scope>NUCLEOTIDE SEQUENCE [LARGE SCALE GENOMIC DNA]</scope>
    <source>
        <strain evidence="1 2">MACL11</strain>
        <plasmid evidence="2">Plasmid pmm593</plasmid>
    </source>
</reference>
<name>A0A1U9Z8R6_9HYPH</name>
<dbReference type="EMBL" id="CP020331">
    <property type="protein sequence ID" value="AQZ54107.1"/>
    <property type="molecule type" value="Genomic_DNA"/>
</dbReference>
<keyword evidence="1" id="KW-0614">Plasmid</keyword>
<keyword evidence="2" id="KW-1185">Reference proteome</keyword>